<evidence type="ECO:0000256" key="5">
    <source>
        <dbReference type="ARBA" id="ARBA00023237"/>
    </source>
</evidence>
<keyword evidence="3" id="KW-0732">Signal</keyword>
<evidence type="ECO:0000256" key="3">
    <source>
        <dbReference type="ARBA" id="ARBA00022729"/>
    </source>
</evidence>
<name>A0ABW5UEH7_9SPHI</name>
<evidence type="ECO:0000259" key="6">
    <source>
        <dbReference type="Pfam" id="PF07980"/>
    </source>
</evidence>
<dbReference type="RefSeq" id="WP_066751489.1">
    <property type="nucleotide sequence ID" value="NZ_JBHUMB010000014.1"/>
</dbReference>
<keyword evidence="9" id="KW-1185">Reference proteome</keyword>
<dbReference type="InterPro" id="IPR012944">
    <property type="entry name" value="SusD_RagB_dom"/>
</dbReference>
<dbReference type="InterPro" id="IPR011990">
    <property type="entry name" value="TPR-like_helical_dom_sf"/>
</dbReference>
<keyword evidence="5" id="KW-0998">Cell outer membrane</keyword>
<sequence length="478" mass="53635">MKNLSYKFTTACTLLLVVISVAISSCKKYIEVPAPKMNVGRDEIFADSSATLSAVLNLYENPIETLHVYGSLSSDEVVMPIESIIGSFLSAANTQANKLNIGIDGTNLTPNIITNLYMPLYSKIYNANICIEGITASSAYSTAYKNQLIAECKFWRAWSYYYLTNLWGNVPLSITSDVNVNKTLGNSTNEAIYIQIITDLMDARMLLSDVEMSTEKIRVNKDAVTAMLARVYFTQQNWPAAFAESNTLLSSSTYQLESNLNNVFLKTSRETIFQVQSVGNTPNITGATRIPSFFAPLLGFALNSHLSPSLLEAMESGDRRKTEWLANFIDFNTFRSFIYPAKYKHANTAVNGNEYYVMFRLAEQHLIRAEAAAHLNDFATAENDLFEVRNRAGLTTRISINDLPTALATLEQERHLELFTEWADRWINLKRTGRIDVVLPVTKLGITADYAWQPHQALYPFSVDDLRVNVDLKQNPGY</sequence>
<dbReference type="Pfam" id="PF14322">
    <property type="entry name" value="SusD-like_3"/>
    <property type="match status" value="1"/>
</dbReference>
<dbReference type="Gene3D" id="1.25.40.390">
    <property type="match status" value="1"/>
</dbReference>
<evidence type="ECO:0000256" key="2">
    <source>
        <dbReference type="ARBA" id="ARBA00006275"/>
    </source>
</evidence>
<dbReference type="Proteomes" id="UP001597418">
    <property type="component" value="Unassembled WGS sequence"/>
</dbReference>
<proteinExistence type="inferred from homology"/>
<organism evidence="8 9">
    <name type="scientific">Sphingobacterium populi</name>
    <dbReference type="NCBI Taxonomy" id="1812824"/>
    <lineage>
        <taxon>Bacteria</taxon>
        <taxon>Pseudomonadati</taxon>
        <taxon>Bacteroidota</taxon>
        <taxon>Sphingobacteriia</taxon>
        <taxon>Sphingobacteriales</taxon>
        <taxon>Sphingobacteriaceae</taxon>
        <taxon>Sphingobacterium</taxon>
    </lineage>
</organism>
<evidence type="ECO:0000313" key="8">
    <source>
        <dbReference type="EMBL" id="MFD2744316.1"/>
    </source>
</evidence>
<reference evidence="9" key="1">
    <citation type="journal article" date="2019" name="Int. J. Syst. Evol. Microbiol.">
        <title>The Global Catalogue of Microorganisms (GCM) 10K type strain sequencing project: providing services to taxonomists for standard genome sequencing and annotation.</title>
        <authorList>
            <consortium name="The Broad Institute Genomics Platform"/>
            <consortium name="The Broad Institute Genome Sequencing Center for Infectious Disease"/>
            <person name="Wu L."/>
            <person name="Ma J."/>
        </authorList>
    </citation>
    <scope>NUCLEOTIDE SEQUENCE [LARGE SCALE GENOMIC DNA]</scope>
    <source>
        <strain evidence="9">KCTC 42247</strain>
    </source>
</reference>
<accession>A0ABW5UEH7</accession>
<protein>
    <submittedName>
        <fullName evidence="8">RagB/SusD family nutrient uptake outer membrane protein</fullName>
    </submittedName>
</protein>
<dbReference type="InterPro" id="IPR033985">
    <property type="entry name" value="SusD-like_N"/>
</dbReference>
<dbReference type="EMBL" id="JBHUMB010000014">
    <property type="protein sequence ID" value="MFD2744316.1"/>
    <property type="molecule type" value="Genomic_DNA"/>
</dbReference>
<evidence type="ECO:0000259" key="7">
    <source>
        <dbReference type="Pfam" id="PF14322"/>
    </source>
</evidence>
<dbReference type="PROSITE" id="PS51257">
    <property type="entry name" value="PROKAR_LIPOPROTEIN"/>
    <property type="match status" value="1"/>
</dbReference>
<comment type="subcellular location">
    <subcellularLocation>
        <location evidence="1">Cell outer membrane</location>
    </subcellularLocation>
</comment>
<feature type="domain" description="SusD-like N-terminal" evidence="7">
    <location>
        <begin position="92"/>
        <end position="232"/>
    </location>
</feature>
<evidence type="ECO:0000313" key="9">
    <source>
        <dbReference type="Proteomes" id="UP001597418"/>
    </source>
</evidence>
<comment type="similarity">
    <text evidence="2">Belongs to the SusD family.</text>
</comment>
<dbReference type="SUPFAM" id="SSF48452">
    <property type="entry name" value="TPR-like"/>
    <property type="match status" value="1"/>
</dbReference>
<dbReference type="Pfam" id="PF07980">
    <property type="entry name" value="SusD_RagB"/>
    <property type="match status" value="1"/>
</dbReference>
<keyword evidence="4" id="KW-0472">Membrane</keyword>
<gene>
    <name evidence="8" type="ORF">ACFSQ6_13035</name>
</gene>
<evidence type="ECO:0000256" key="4">
    <source>
        <dbReference type="ARBA" id="ARBA00023136"/>
    </source>
</evidence>
<feature type="domain" description="RagB/SusD" evidence="6">
    <location>
        <begin position="335"/>
        <end position="478"/>
    </location>
</feature>
<comment type="caution">
    <text evidence="8">The sequence shown here is derived from an EMBL/GenBank/DDBJ whole genome shotgun (WGS) entry which is preliminary data.</text>
</comment>
<evidence type="ECO:0000256" key="1">
    <source>
        <dbReference type="ARBA" id="ARBA00004442"/>
    </source>
</evidence>